<dbReference type="InterPro" id="IPR036249">
    <property type="entry name" value="Thioredoxin-like_sf"/>
</dbReference>
<feature type="domain" description="Thioredoxin" evidence="2">
    <location>
        <begin position="181"/>
        <end position="322"/>
    </location>
</feature>
<dbReference type="EMBL" id="CADCTC010000293">
    <property type="protein sequence ID" value="CAA9300699.1"/>
    <property type="molecule type" value="Genomic_DNA"/>
</dbReference>
<evidence type="ECO:0000256" key="1">
    <source>
        <dbReference type="SAM" id="MobiDB-lite"/>
    </source>
</evidence>
<sequence length="322" mass="34284">MRSGLFHTYPSRSETRIEGRSRRGTRRTLLSSLGAGSAAALLAACGGAPSGGQITDRGSTAGSANGLLVQPVIPGTDTAVGRNRFALAILQVGKGGALPAPLAEADLSLRFFHPIEPQPVAKGEAKPEFRYVTDKTKGLYIAQVQFDQPGAWGVEVSGTAAGQPLATARVQFQVKPRAETPAIGAPAPRSRNLTRHDVDDIKKIDSGATPNDMHEVSIAQALELKKPLVVLFASPGFCATQTCAPQLGEVQKLKTKYGDRASFVHVEIFKDTTTRAPYEAVVEWGLTSEPWTFLVDKEGKIAEKYEGPAPIEEMEAALAKLV</sequence>
<dbReference type="Gene3D" id="3.40.30.10">
    <property type="entry name" value="Glutaredoxin"/>
    <property type="match status" value="1"/>
</dbReference>
<dbReference type="PROSITE" id="PS51352">
    <property type="entry name" value="THIOREDOXIN_2"/>
    <property type="match status" value="1"/>
</dbReference>
<protein>
    <recommendedName>
        <fullName evidence="2">Thioredoxin domain-containing protein</fullName>
    </recommendedName>
</protein>
<reference evidence="3" key="1">
    <citation type="submission" date="2020-02" db="EMBL/GenBank/DDBJ databases">
        <authorList>
            <person name="Meier V. D."/>
        </authorList>
    </citation>
    <scope>NUCLEOTIDE SEQUENCE</scope>
    <source>
        <strain evidence="3">AVDCRST_MAG77</strain>
    </source>
</reference>
<dbReference type="InterPro" id="IPR013766">
    <property type="entry name" value="Thioredoxin_domain"/>
</dbReference>
<gene>
    <name evidence="3" type="ORF">AVDCRST_MAG77-5975</name>
</gene>
<accession>A0A6J4KAV7</accession>
<dbReference type="AlphaFoldDB" id="A0A6J4KAV7"/>
<feature type="region of interest" description="Disordered" evidence="1">
    <location>
        <begin position="1"/>
        <end position="24"/>
    </location>
</feature>
<dbReference type="SUPFAM" id="SSF52833">
    <property type="entry name" value="Thioredoxin-like"/>
    <property type="match status" value="1"/>
</dbReference>
<name>A0A6J4KAV7_9CHLR</name>
<evidence type="ECO:0000259" key="2">
    <source>
        <dbReference type="PROSITE" id="PS51352"/>
    </source>
</evidence>
<proteinExistence type="predicted"/>
<organism evidence="3">
    <name type="scientific">uncultured Chloroflexota bacterium</name>
    <dbReference type="NCBI Taxonomy" id="166587"/>
    <lineage>
        <taxon>Bacteria</taxon>
        <taxon>Bacillati</taxon>
        <taxon>Chloroflexota</taxon>
        <taxon>environmental samples</taxon>
    </lineage>
</organism>
<evidence type="ECO:0000313" key="3">
    <source>
        <dbReference type="EMBL" id="CAA9300699.1"/>
    </source>
</evidence>